<dbReference type="EMBL" id="JRKL02001187">
    <property type="protein sequence ID" value="KAF3965452.1"/>
    <property type="molecule type" value="Genomic_DNA"/>
</dbReference>
<evidence type="ECO:0000313" key="2">
    <source>
        <dbReference type="Proteomes" id="UP000737018"/>
    </source>
</evidence>
<evidence type="ECO:0000313" key="1">
    <source>
        <dbReference type="EMBL" id="KAF3965452.1"/>
    </source>
</evidence>
<keyword evidence="2" id="KW-1185">Reference proteome</keyword>
<dbReference type="OrthoDB" id="10524255at2759"/>
<reference evidence="1" key="1">
    <citation type="submission" date="2020-03" db="EMBL/GenBank/DDBJ databases">
        <title>Castanea mollissima Vanexum genome sequencing.</title>
        <authorList>
            <person name="Staton M."/>
        </authorList>
    </citation>
    <scope>NUCLEOTIDE SEQUENCE</scope>
    <source>
        <tissue evidence="1">Leaf</tissue>
    </source>
</reference>
<organism evidence="1 2">
    <name type="scientific">Castanea mollissima</name>
    <name type="common">Chinese chestnut</name>
    <dbReference type="NCBI Taxonomy" id="60419"/>
    <lineage>
        <taxon>Eukaryota</taxon>
        <taxon>Viridiplantae</taxon>
        <taxon>Streptophyta</taxon>
        <taxon>Embryophyta</taxon>
        <taxon>Tracheophyta</taxon>
        <taxon>Spermatophyta</taxon>
        <taxon>Magnoliopsida</taxon>
        <taxon>eudicotyledons</taxon>
        <taxon>Gunneridae</taxon>
        <taxon>Pentapetalae</taxon>
        <taxon>rosids</taxon>
        <taxon>fabids</taxon>
        <taxon>Fagales</taxon>
        <taxon>Fagaceae</taxon>
        <taxon>Castanea</taxon>
    </lineage>
</organism>
<protein>
    <submittedName>
        <fullName evidence="1">Uncharacterized protein</fullName>
    </submittedName>
</protein>
<proteinExistence type="predicted"/>
<dbReference type="AlphaFoldDB" id="A0A8J4R5K6"/>
<dbReference type="Proteomes" id="UP000737018">
    <property type="component" value="Unassembled WGS sequence"/>
</dbReference>
<accession>A0A8J4R5K6</accession>
<name>A0A8J4R5K6_9ROSI</name>
<sequence>MVVGTIRTLRELTPAEIDDIYLKWSSVLLALLACHVFEEILLIKYIFERQISSIINIGIGIIGTDKKFRQRKWGYTNETKWDDIISLLHVVDSKRAPLRLPPNAVTSIIDGLKRLRTVILLLNPWSFGSIFNWKDKFYKHLLKCSYTGSFFCAFCGVR</sequence>
<gene>
    <name evidence="1" type="ORF">CMV_010361</name>
</gene>
<dbReference type="PROSITE" id="PS51257">
    <property type="entry name" value="PROKAR_LIPOPROTEIN"/>
    <property type="match status" value="1"/>
</dbReference>
<comment type="caution">
    <text evidence="1">The sequence shown here is derived from an EMBL/GenBank/DDBJ whole genome shotgun (WGS) entry which is preliminary data.</text>
</comment>